<evidence type="ECO:0000256" key="3">
    <source>
        <dbReference type="ARBA" id="ARBA00022692"/>
    </source>
</evidence>
<dbReference type="OrthoDB" id="6510177at2759"/>
<dbReference type="Pfam" id="PF02460">
    <property type="entry name" value="Patched"/>
    <property type="match status" value="1"/>
</dbReference>
<dbReference type="GO" id="GO:0006897">
    <property type="term" value="P:endocytosis"/>
    <property type="evidence" value="ECO:0007669"/>
    <property type="project" value="TreeGrafter"/>
</dbReference>
<keyword evidence="11" id="KW-1185">Reference proteome</keyword>
<gene>
    <name evidence="10" type="ORF">L596_003165</name>
</gene>
<comment type="subcellular location">
    <subcellularLocation>
        <location evidence="1">Membrane</location>
        <topology evidence="1">Multi-pass membrane protein</topology>
    </subcellularLocation>
</comment>
<feature type="transmembrane region" description="Helical" evidence="8">
    <location>
        <begin position="349"/>
        <end position="368"/>
    </location>
</feature>
<dbReference type="InterPro" id="IPR003392">
    <property type="entry name" value="PTHD_SSD"/>
</dbReference>
<keyword evidence="3 8" id="KW-0812">Transmembrane</keyword>
<feature type="transmembrane region" description="Helical" evidence="8">
    <location>
        <begin position="247"/>
        <end position="266"/>
    </location>
</feature>
<evidence type="ECO:0000313" key="11">
    <source>
        <dbReference type="Proteomes" id="UP000298663"/>
    </source>
</evidence>
<evidence type="ECO:0000256" key="5">
    <source>
        <dbReference type="ARBA" id="ARBA00023136"/>
    </source>
</evidence>
<dbReference type="GO" id="GO:0030659">
    <property type="term" value="C:cytoplasmic vesicle membrane"/>
    <property type="evidence" value="ECO:0007669"/>
    <property type="project" value="TreeGrafter"/>
</dbReference>
<feature type="transmembrane region" description="Helical" evidence="8">
    <location>
        <begin position="806"/>
        <end position="832"/>
    </location>
</feature>
<organism evidence="10 11">
    <name type="scientific">Steinernema carpocapsae</name>
    <name type="common">Entomopathogenic nematode</name>
    <dbReference type="NCBI Taxonomy" id="34508"/>
    <lineage>
        <taxon>Eukaryota</taxon>
        <taxon>Metazoa</taxon>
        <taxon>Ecdysozoa</taxon>
        <taxon>Nematoda</taxon>
        <taxon>Chromadorea</taxon>
        <taxon>Rhabditida</taxon>
        <taxon>Tylenchina</taxon>
        <taxon>Panagrolaimomorpha</taxon>
        <taxon>Strongyloidoidea</taxon>
        <taxon>Steinernematidae</taxon>
        <taxon>Steinernema</taxon>
    </lineage>
</organism>
<feature type="transmembrane region" description="Helical" evidence="8">
    <location>
        <begin position="443"/>
        <end position="467"/>
    </location>
</feature>
<feature type="transmembrane region" description="Helical" evidence="8">
    <location>
        <begin position="278"/>
        <end position="300"/>
    </location>
</feature>
<dbReference type="PANTHER" id="PTHR10796">
    <property type="entry name" value="PATCHED-RELATED"/>
    <property type="match status" value="1"/>
</dbReference>
<protein>
    <recommendedName>
        <fullName evidence="9">SSD domain-containing protein</fullName>
    </recommendedName>
</protein>
<dbReference type="GO" id="GO:0005886">
    <property type="term" value="C:plasma membrane"/>
    <property type="evidence" value="ECO:0007669"/>
    <property type="project" value="TreeGrafter"/>
</dbReference>
<feature type="transmembrane region" description="Helical" evidence="8">
    <location>
        <begin position="738"/>
        <end position="759"/>
    </location>
</feature>
<dbReference type="EMBL" id="CM016762">
    <property type="protein sequence ID" value="TMS35867.1"/>
    <property type="molecule type" value="Genomic_DNA"/>
</dbReference>
<feature type="transmembrane region" description="Helical" evidence="8">
    <location>
        <begin position="380"/>
        <end position="403"/>
    </location>
</feature>
<feature type="domain" description="SSD" evidence="9">
    <location>
        <begin position="246"/>
        <end position="403"/>
    </location>
</feature>
<accession>A0A4U8UUK7</accession>
<comment type="caution">
    <text evidence="10">The sequence shown here is derived from an EMBL/GenBank/DDBJ whole genome shotgun (WGS) entry which is preliminary data.</text>
</comment>
<feature type="transmembrane region" description="Helical" evidence="8">
    <location>
        <begin position="685"/>
        <end position="704"/>
    </location>
</feature>
<dbReference type="Proteomes" id="UP000298663">
    <property type="component" value="Chromosome X"/>
</dbReference>
<keyword evidence="4 8" id="KW-1133">Transmembrane helix</keyword>
<dbReference type="PANTHER" id="PTHR10796:SF104">
    <property type="entry name" value="SSD DOMAIN-CONTAINING PROTEIN"/>
    <property type="match status" value="1"/>
</dbReference>
<evidence type="ECO:0000256" key="4">
    <source>
        <dbReference type="ARBA" id="ARBA00022989"/>
    </source>
</evidence>
<evidence type="ECO:0000259" key="9">
    <source>
        <dbReference type="PROSITE" id="PS50156"/>
    </source>
</evidence>
<dbReference type="EMBL" id="AZBU02000001">
    <property type="protein sequence ID" value="TMS35867.1"/>
    <property type="molecule type" value="Genomic_DNA"/>
</dbReference>
<sequence>MFHVTGYIERFFYQLGFCIGSHPERIILGSLLVTVLMSTGLVRFQEVNNVRTEYSPLNSPSREEYAVAKSFLRQNGTMDPCYVMTHAHDQGNLLRDEYRLLLINLTNSLQNDVQVEKNGRLYGYKELCEPYCELNTAFLAFLKLYDAENPSTFTYPAIELFGTQAFIGNNVYGIKLKNGTNTIESFNTAVLPFYLVSAYEDTDVMIQWQQAAIVHFEQPEYSTLLKTGMTGDNLVSTEVRRMGLETAPLIVGSVVAMIFFVVMSSFRHNPIHSKPWEALVGCLVPLLALAASIGLLSALGFPFQSIVVASLFLVLSVGVDDIFIITRAWDRTNRAESIPIRMAVTLEDAGPSITISALTNVMSFAIGIVSDTPAVRTFCIYSAVAIMVAYLYQLILFTAVIAVSGRRENAGRQSFLFCLKADPQSVCSSVNIGSRLHDYVVGLWCRIITCWTTRIILAFFMALYFYVSYIGISRLSSNISIDKMALPDSYLQEFQASFETALRNMQPISVFVLNPGDLRDPERMQRIKSLVSDFENATFSYGPESTYFWLKPYEDFLQFYGESEEFSYAEIPSFFKSATYFYLSSFVHYNETACLENDPSCISAFFFITNFHEVIKYHELVPAVLDWRQIAEKYRDLEVYPYSDHAPFVDQVCRPSSSSTYILNSDVWVLAYPSPFQTLTIDRTVAGSVAAALFCTAIICFIFIPHVLSVICAVFSVFSISVGIFGFLSLWGVDLDPLSMAALLMAIGFSVDFTAHISYHYYKTKSQHPERRLHEALSVIGWPMVQVGLSTIVALLPLLFKQSYLALVFLKTIIIVVLLGMFHGLVVLPAVLPVISQLSGFKSPPKSAESSERSSQRSHERKESFYKNEHLIKAISKEVEWWANKEVQRQNSRRRTGRSLSLKRNNVVPKTCYMDSSRKGATALVHKIMLGRSKSNAM</sequence>
<reference evidence="10 11" key="1">
    <citation type="journal article" date="2015" name="Genome Biol.">
        <title>Comparative genomics of Steinernema reveals deeply conserved gene regulatory networks.</title>
        <authorList>
            <person name="Dillman A.R."/>
            <person name="Macchietto M."/>
            <person name="Porter C.F."/>
            <person name="Rogers A."/>
            <person name="Williams B."/>
            <person name="Antoshechkin I."/>
            <person name="Lee M.M."/>
            <person name="Goodwin Z."/>
            <person name="Lu X."/>
            <person name="Lewis E.E."/>
            <person name="Goodrich-Blair H."/>
            <person name="Stock S.P."/>
            <person name="Adams B.J."/>
            <person name="Sternberg P.W."/>
            <person name="Mortazavi A."/>
        </authorList>
    </citation>
    <scope>NUCLEOTIDE SEQUENCE [LARGE SCALE GENOMIC DNA]</scope>
    <source>
        <strain evidence="10 11">ALL</strain>
    </source>
</reference>
<dbReference type="AlphaFoldDB" id="A0A4U8UUK7"/>
<dbReference type="PROSITE" id="PS50156">
    <property type="entry name" value="SSD"/>
    <property type="match status" value="1"/>
</dbReference>
<feature type="region of interest" description="Disordered" evidence="7">
    <location>
        <begin position="840"/>
        <end position="863"/>
    </location>
</feature>
<dbReference type="GO" id="GO:0018996">
    <property type="term" value="P:molting cycle, collagen and cuticulin-based cuticle"/>
    <property type="evidence" value="ECO:0007669"/>
    <property type="project" value="TreeGrafter"/>
</dbReference>
<comment type="similarity">
    <text evidence="2">Belongs to the patched family.</text>
</comment>
<dbReference type="SUPFAM" id="SSF82866">
    <property type="entry name" value="Multidrug efflux transporter AcrB transmembrane domain"/>
    <property type="match status" value="2"/>
</dbReference>
<dbReference type="InterPro" id="IPR000731">
    <property type="entry name" value="SSD"/>
</dbReference>
<evidence type="ECO:0000256" key="6">
    <source>
        <dbReference type="ARBA" id="ARBA00023180"/>
    </source>
</evidence>
<proteinExistence type="inferred from homology"/>
<evidence type="ECO:0000256" key="7">
    <source>
        <dbReference type="SAM" id="MobiDB-lite"/>
    </source>
</evidence>
<name>A0A4U8UUK7_STECR</name>
<feature type="transmembrane region" description="Helical" evidence="8">
    <location>
        <begin position="779"/>
        <end position="800"/>
    </location>
</feature>
<keyword evidence="5 8" id="KW-0472">Membrane</keyword>
<keyword evidence="6" id="KW-0325">Glycoprotein</keyword>
<evidence type="ECO:0000313" key="10">
    <source>
        <dbReference type="EMBL" id="TMS35867.1"/>
    </source>
</evidence>
<dbReference type="InterPro" id="IPR051697">
    <property type="entry name" value="Patched_domain-protein"/>
</dbReference>
<dbReference type="Gene3D" id="1.20.1640.10">
    <property type="entry name" value="Multidrug efflux transporter AcrB transmembrane domain"/>
    <property type="match status" value="2"/>
</dbReference>
<feature type="transmembrane region" description="Helical" evidence="8">
    <location>
        <begin position="711"/>
        <end position="732"/>
    </location>
</feature>
<reference evidence="10 11" key="2">
    <citation type="journal article" date="2019" name="G3 (Bethesda)">
        <title>Hybrid Assembly of the Genome of the Entomopathogenic Nematode Steinernema carpocapsae Identifies the X-Chromosome.</title>
        <authorList>
            <person name="Serra L."/>
            <person name="Macchietto M."/>
            <person name="Macias-Munoz A."/>
            <person name="McGill C.J."/>
            <person name="Rodriguez I.M."/>
            <person name="Rodriguez B."/>
            <person name="Murad R."/>
            <person name="Mortazavi A."/>
        </authorList>
    </citation>
    <scope>NUCLEOTIDE SEQUENCE [LARGE SCALE GENOMIC DNA]</scope>
    <source>
        <strain evidence="10 11">ALL</strain>
    </source>
</reference>
<feature type="transmembrane region" description="Helical" evidence="8">
    <location>
        <begin position="306"/>
        <end position="329"/>
    </location>
</feature>
<evidence type="ECO:0000256" key="1">
    <source>
        <dbReference type="ARBA" id="ARBA00004141"/>
    </source>
</evidence>
<evidence type="ECO:0000256" key="8">
    <source>
        <dbReference type="SAM" id="Phobius"/>
    </source>
</evidence>
<feature type="compositionally biased region" description="Basic and acidic residues" evidence="7">
    <location>
        <begin position="849"/>
        <end position="863"/>
    </location>
</feature>
<evidence type="ECO:0000256" key="2">
    <source>
        <dbReference type="ARBA" id="ARBA00005585"/>
    </source>
</evidence>